<comment type="caution">
    <text evidence="3">The sequence shown here is derived from an EMBL/GenBank/DDBJ whole genome shotgun (WGS) entry which is preliminary data.</text>
</comment>
<accession>A0A6A1Z8U2</accession>
<dbReference type="Pfam" id="PF01476">
    <property type="entry name" value="LysM"/>
    <property type="match status" value="1"/>
</dbReference>
<evidence type="ECO:0000256" key="1">
    <source>
        <dbReference type="SAM" id="MobiDB-lite"/>
    </source>
</evidence>
<evidence type="ECO:0000259" key="2">
    <source>
        <dbReference type="PROSITE" id="PS51782"/>
    </source>
</evidence>
<feature type="compositionally biased region" description="Low complexity" evidence="1">
    <location>
        <begin position="16"/>
        <end position="31"/>
    </location>
</feature>
<feature type="compositionally biased region" description="Basic and acidic residues" evidence="1">
    <location>
        <begin position="32"/>
        <end position="52"/>
    </location>
</feature>
<dbReference type="AlphaFoldDB" id="A0A6A1Z8U2"/>
<dbReference type="Proteomes" id="UP000430323">
    <property type="component" value="Unassembled WGS sequence"/>
</dbReference>
<dbReference type="RefSeq" id="WP_151495045.1">
    <property type="nucleotide sequence ID" value="NZ_JBBOJP010000049.1"/>
</dbReference>
<protein>
    <submittedName>
        <fullName evidence="3">LysM peptidoglycan-binding domain-containing protein</fullName>
    </submittedName>
</protein>
<dbReference type="SUPFAM" id="SSF54106">
    <property type="entry name" value="LysM domain"/>
    <property type="match status" value="1"/>
</dbReference>
<feature type="region of interest" description="Disordered" evidence="1">
    <location>
        <begin position="1"/>
        <end position="52"/>
    </location>
</feature>
<dbReference type="Gene3D" id="3.10.350.10">
    <property type="entry name" value="LysM domain"/>
    <property type="match status" value="1"/>
</dbReference>
<name>A0A6A1Z8U2_9LACO</name>
<dbReference type="InterPro" id="IPR018392">
    <property type="entry name" value="LysM"/>
</dbReference>
<sequence length="114" mass="12418">MADDKNTSTFPMFGDASAKAASPTPASTQPKVEPKKEVKPVADKAKDPTGEFDYSKCKTYTVKDGQDLLDVANAVHVAYRQLRYFNHLQKNNPHVKAGQVIYIPNDAVVVPLGA</sequence>
<organism evidence="3 4">
    <name type="scientific">Lactobacillus crispatus</name>
    <dbReference type="NCBI Taxonomy" id="47770"/>
    <lineage>
        <taxon>Bacteria</taxon>
        <taxon>Bacillati</taxon>
        <taxon>Bacillota</taxon>
        <taxon>Bacilli</taxon>
        <taxon>Lactobacillales</taxon>
        <taxon>Lactobacillaceae</taxon>
        <taxon>Lactobacillus</taxon>
    </lineage>
</organism>
<dbReference type="EMBL" id="WBOB01000002">
    <property type="protein sequence ID" value="KAB1978278.1"/>
    <property type="molecule type" value="Genomic_DNA"/>
</dbReference>
<dbReference type="InterPro" id="IPR036779">
    <property type="entry name" value="LysM_dom_sf"/>
</dbReference>
<gene>
    <name evidence="3" type="ORF">F8251_00835</name>
</gene>
<dbReference type="PROSITE" id="PS51782">
    <property type="entry name" value="LYSM"/>
    <property type="match status" value="1"/>
</dbReference>
<evidence type="ECO:0000313" key="3">
    <source>
        <dbReference type="EMBL" id="KAB1978278.1"/>
    </source>
</evidence>
<evidence type="ECO:0000313" key="4">
    <source>
        <dbReference type="Proteomes" id="UP000430323"/>
    </source>
</evidence>
<reference evidence="3 4" key="1">
    <citation type="submission" date="2019-09" db="EMBL/GenBank/DDBJ databases">
        <title>Investigation of probiotic properties of different lactic acid bacteria.</title>
        <authorList>
            <person name="Jaomanjaka F."/>
            <person name="Blanc P."/>
        </authorList>
    </citation>
    <scope>NUCLEOTIDE SEQUENCE [LARGE SCALE GENOMIC DNA]</scope>
    <source>
        <strain evidence="3 4">BIO6272</strain>
    </source>
</reference>
<feature type="domain" description="LysM" evidence="2">
    <location>
        <begin position="58"/>
        <end position="103"/>
    </location>
</feature>
<proteinExistence type="predicted"/>